<name>A0AAW5BZZ5_9FIRM</name>
<protein>
    <submittedName>
        <fullName evidence="4">Choline-binding protein</fullName>
    </submittedName>
</protein>
<dbReference type="Pfam" id="PF19085">
    <property type="entry name" value="Choline_bind_2"/>
    <property type="match status" value="2"/>
</dbReference>
<feature type="repeat" description="Cell wall-binding" evidence="2">
    <location>
        <begin position="199"/>
        <end position="218"/>
    </location>
</feature>
<evidence type="ECO:0000256" key="3">
    <source>
        <dbReference type="SAM" id="SignalP"/>
    </source>
</evidence>
<gene>
    <name evidence="4" type="ORF">L0N08_29290</name>
</gene>
<dbReference type="InterPro" id="IPR018337">
    <property type="entry name" value="Cell_wall/Cho-bd_repeat"/>
</dbReference>
<dbReference type="PROSITE" id="PS51170">
    <property type="entry name" value="CW"/>
    <property type="match status" value="2"/>
</dbReference>
<dbReference type="EMBL" id="JAKNGE010000072">
    <property type="protein sequence ID" value="MCG4749497.1"/>
    <property type="molecule type" value="Genomic_DNA"/>
</dbReference>
<keyword evidence="3" id="KW-0732">Signal</keyword>
<evidence type="ECO:0000313" key="4">
    <source>
        <dbReference type="EMBL" id="MCG4749497.1"/>
    </source>
</evidence>
<keyword evidence="1" id="KW-0677">Repeat</keyword>
<dbReference type="AlphaFoldDB" id="A0AAW5BZZ5"/>
<evidence type="ECO:0000256" key="2">
    <source>
        <dbReference type="PROSITE-ProRule" id="PRU00591"/>
    </source>
</evidence>
<evidence type="ECO:0000313" key="5">
    <source>
        <dbReference type="Proteomes" id="UP001299608"/>
    </source>
</evidence>
<feature type="repeat" description="Cell wall-binding" evidence="2">
    <location>
        <begin position="261"/>
        <end position="281"/>
    </location>
</feature>
<dbReference type="Proteomes" id="UP001299608">
    <property type="component" value="Unassembled WGS sequence"/>
</dbReference>
<reference evidence="4" key="1">
    <citation type="submission" date="2022-01" db="EMBL/GenBank/DDBJ databases">
        <title>Collection of gut derived symbiotic bacterial strains cultured from healthy donors.</title>
        <authorList>
            <person name="Lin H."/>
            <person name="Kohout C."/>
            <person name="Waligurski E."/>
            <person name="Pamer E.G."/>
        </authorList>
    </citation>
    <scope>NUCLEOTIDE SEQUENCE</scope>
    <source>
        <strain evidence="4">DFI.6.55</strain>
    </source>
</reference>
<dbReference type="RefSeq" id="WP_235845188.1">
    <property type="nucleotide sequence ID" value="NZ_BAABZL010000001.1"/>
</dbReference>
<proteinExistence type="predicted"/>
<accession>A0AAW5BZZ5</accession>
<comment type="caution">
    <text evidence="4">The sequence shown here is derived from an EMBL/GenBank/DDBJ whole genome shotgun (WGS) entry which is preliminary data.</text>
</comment>
<evidence type="ECO:0000256" key="1">
    <source>
        <dbReference type="ARBA" id="ARBA00022737"/>
    </source>
</evidence>
<dbReference type="GeneID" id="97208575"/>
<organism evidence="4 5">
    <name type="scientific">Enterocloster aldenensis</name>
    <dbReference type="NCBI Taxonomy" id="358742"/>
    <lineage>
        <taxon>Bacteria</taxon>
        <taxon>Bacillati</taxon>
        <taxon>Bacillota</taxon>
        <taxon>Clostridia</taxon>
        <taxon>Lachnospirales</taxon>
        <taxon>Lachnospiraceae</taxon>
        <taxon>Enterocloster</taxon>
    </lineage>
</organism>
<dbReference type="SUPFAM" id="SSF69360">
    <property type="entry name" value="Cell wall binding repeat"/>
    <property type="match status" value="1"/>
</dbReference>
<feature type="chain" id="PRO_5043991863" evidence="3">
    <location>
        <begin position="28"/>
        <end position="326"/>
    </location>
</feature>
<dbReference type="Gene3D" id="2.10.270.10">
    <property type="entry name" value="Cholin Binding"/>
    <property type="match status" value="2"/>
</dbReference>
<sequence>MKRIRLKAILLACTLSLAPAYTHTALADTTSSNAVVMENCGAYLFEWRPVGYENGKYFAILVGGDTINESDVILNRGYDYPYTFNPSIPRPWGQVPDLVNVNGQWGIPENWANLPEGTQPTLRITLVTNNKKLPTNERYIDVVRLPGGVDSSTLPAEVRKYLINVDGSDAGAYSGTVTNGWDKQDGKWIYRKPDGGLVTNGWLNVDDENYYMDENGFMLADTITPDGVYVNAKGEKTNYMPGWVQNDRGWKYVLKNGYYAASTWVQGADGNWYYFDIGGYMVTDKQTPDGYYVDVNGVWDGQPTTITVDTESLGPGAIQNTQQEEA</sequence>
<feature type="signal peptide" evidence="3">
    <location>
        <begin position="1"/>
        <end position="27"/>
    </location>
</feature>